<dbReference type="AlphaFoldDB" id="A0A656GG79"/>
<dbReference type="PANTHER" id="PTHR31438">
    <property type="entry name" value="LYSINE N-ACYLTRANSFERASE C17G9.06C-RELATED"/>
    <property type="match status" value="1"/>
</dbReference>
<evidence type="ECO:0000313" key="4">
    <source>
        <dbReference type="Proteomes" id="UP000003465"/>
    </source>
</evidence>
<name>A0A656GG79_PSEA0</name>
<dbReference type="GO" id="GO:0016410">
    <property type="term" value="F:N-acyltransferase activity"/>
    <property type="evidence" value="ECO:0007669"/>
    <property type="project" value="TreeGrafter"/>
</dbReference>
<dbReference type="InterPro" id="IPR019432">
    <property type="entry name" value="Acyltransferase_MbtK/IucB-like"/>
</dbReference>
<sequence>MYRRFDPALGSWISFRALDPLADLALFHRWQNDPRVNAFWNEAGSIEQHREYLRRQAEDPHIYSLIGSFDDQPFGYFEVYWAKEDRIAPFCDAGDYDRGMHVLVGEAAHRGAHKVHSWFPALTHYLFLDECRTQRIVTEPRADNTTIITHMLQMGYWHEKNFDFPHKRAALVVLSRERFFDRCALR</sequence>
<dbReference type="SUPFAM" id="SSF55729">
    <property type="entry name" value="Acyl-CoA N-acyltransferases (Nat)"/>
    <property type="match status" value="1"/>
</dbReference>
<comment type="pathway">
    <text evidence="1">Siderophore biosynthesis.</text>
</comment>
<accession>A0A656GG79</accession>
<dbReference type="SMART" id="SM01006">
    <property type="entry name" value="AlcB"/>
    <property type="match status" value="1"/>
</dbReference>
<evidence type="ECO:0000256" key="1">
    <source>
        <dbReference type="ARBA" id="ARBA00004924"/>
    </source>
</evidence>
<dbReference type="Gene3D" id="3.40.630.30">
    <property type="match status" value="1"/>
</dbReference>
<evidence type="ECO:0000259" key="2">
    <source>
        <dbReference type="SMART" id="SM01006"/>
    </source>
</evidence>
<dbReference type="Proteomes" id="UP000003465">
    <property type="component" value="Unassembled WGS sequence"/>
</dbReference>
<protein>
    <submittedName>
        <fullName evidence="3">Siderophore biosynthesis protein</fullName>
    </submittedName>
</protein>
<gene>
    <name evidence="3" type="ORF">PSYMO_26469</name>
</gene>
<dbReference type="PANTHER" id="PTHR31438:SF1">
    <property type="entry name" value="LYSINE N-ACYLTRANSFERASE C17G9.06C-RELATED"/>
    <property type="match status" value="1"/>
</dbReference>
<dbReference type="Pfam" id="PF13523">
    <property type="entry name" value="Acetyltransf_8"/>
    <property type="match status" value="1"/>
</dbReference>
<reference evidence="3 4" key="1">
    <citation type="journal article" date="2011" name="PLoS Pathog.">
        <title>Dynamic evolution of pathogenicity revealed by sequencing and comparative genomics of 19 Pseudomonas syringae isolates.</title>
        <authorList>
            <person name="Baltrus D.A."/>
            <person name="Nishimura M.T."/>
            <person name="Romanchuk A."/>
            <person name="Chang J.H."/>
            <person name="Mukhtar M.S."/>
            <person name="Cherkis K."/>
            <person name="Roach J."/>
            <person name="Grant S.R."/>
            <person name="Jones C.D."/>
            <person name="Dangl J.L."/>
        </authorList>
    </citation>
    <scope>NUCLEOTIDE SEQUENCE [LARGE SCALE GENOMIC DNA]</scope>
    <source>
        <strain evidence="3 4">301020</strain>
    </source>
</reference>
<organism evidence="3 4">
    <name type="scientific">Pseudomonas amygdali pv. mori str. 301020</name>
    <dbReference type="NCBI Taxonomy" id="629261"/>
    <lineage>
        <taxon>Bacteria</taxon>
        <taxon>Pseudomonadati</taxon>
        <taxon>Pseudomonadota</taxon>
        <taxon>Gammaproteobacteria</taxon>
        <taxon>Pseudomonadales</taxon>
        <taxon>Pseudomonadaceae</taxon>
        <taxon>Pseudomonas</taxon>
        <taxon>Pseudomonas amygdali</taxon>
    </lineage>
</organism>
<dbReference type="EMBL" id="AEAG01001038">
    <property type="protein sequence ID" value="EGH24802.1"/>
    <property type="molecule type" value="Genomic_DNA"/>
</dbReference>
<dbReference type="InterPro" id="IPR016181">
    <property type="entry name" value="Acyl_CoA_acyltransferase"/>
</dbReference>
<evidence type="ECO:0000313" key="3">
    <source>
        <dbReference type="EMBL" id="EGH24802.1"/>
    </source>
</evidence>
<feature type="domain" description="Acyltransferase MbtK/IucB-like conserved" evidence="2">
    <location>
        <begin position="16"/>
        <end position="63"/>
    </location>
</feature>
<proteinExistence type="predicted"/>
<dbReference type="GO" id="GO:0019290">
    <property type="term" value="P:siderophore biosynthetic process"/>
    <property type="evidence" value="ECO:0007669"/>
    <property type="project" value="InterPro"/>
</dbReference>
<comment type="caution">
    <text evidence="3">The sequence shown here is derived from an EMBL/GenBank/DDBJ whole genome shotgun (WGS) entry which is preliminary data.</text>
</comment>